<evidence type="ECO:0000313" key="2">
    <source>
        <dbReference type="Proteomes" id="UP000198916"/>
    </source>
</evidence>
<protein>
    <submittedName>
        <fullName evidence="1">Uncharacterized conserved protein</fullName>
    </submittedName>
</protein>
<dbReference type="Proteomes" id="UP000198916">
    <property type="component" value="Unassembled WGS sequence"/>
</dbReference>
<dbReference type="OrthoDB" id="1521841at2"/>
<dbReference type="EMBL" id="FNZR01000012">
    <property type="protein sequence ID" value="SEL87278.1"/>
    <property type="molecule type" value="Genomic_DNA"/>
</dbReference>
<dbReference type="STRING" id="332977.SAMN05421740_11238"/>
<sequence length="414" mass="46113">MNPMRRSVFGWPVWRLPIVILLVTTCSNPQEPLYNYRVQVPVYLNVSAVREITVGPQAPRKLSAAGKIYVYGDYLLINEPQKGVHIIDNRQPKMPRMLNFIAIPGNIDMAVNSHMLYADSYVDLLVFDISDPANVTLSKRLEDVFPHLYVYGDSSKIMTYKDSLVTSTTPPRPLGGWMVNDAFSSGVTLSPGGSYGQGGSMARFTLLGGHLYAVDQQSLRLFNVQDPDDPHFVQDIALGWGIETIFPFENKLFIGSTTGMHIYDASNPAAPEPMSVYSHFTACDPVVVNENHAFVTLRSGNFCQQGVDLLEVIDISDPYSPKLLKSYGMQNPHGLGLSENYLYVCEGKFGLKSYSIADVMNVDKRQMQHLRTIDAFDVIPGPKSLIVTGEKGISQYDYSRPNRLQLLSQISVKD</sequence>
<evidence type="ECO:0000313" key="1">
    <source>
        <dbReference type="EMBL" id="SEL87278.1"/>
    </source>
</evidence>
<reference evidence="2" key="1">
    <citation type="submission" date="2016-10" db="EMBL/GenBank/DDBJ databases">
        <authorList>
            <person name="Varghese N."/>
            <person name="Submissions S."/>
        </authorList>
    </citation>
    <scope>NUCLEOTIDE SEQUENCE [LARGE SCALE GENOMIC DNA]</scope>
    <source>
        <strain evidence="2">Jip14</strain>
    </source>
</reference>
<accession>A0A1H7TRN4</accession>
<dbReference type="InterPro" id="IPR013211">
    <property type="entry name" value="LVIVD"/>
</dbReference>
<dbReference type="Pfam" id="PF08309">
    <property type="entry name" value="LVIVD"/>
    <property type="match status" value="2"/>
</dbReference>
<dbReference type="SUPFAM" id="SSF63825">
    <property type="entry name" value="YWTD domain"/>
    <property type="match status" value="1"/>
</dbReference>
<keyword evidence="2" id="KW-1185">Reference proteome</keyword>
<gene>
    <name evidence="1" type="ORF">SAMN05421740_11238</name>
</gene>
<dbReference type="AlphaFoldDB" id="A0A1H7TRN4"/>
<proteinExistence type="predicted"/>
<organism evidence="1 2">
    <name type="scientific">Parapedobacter koreensis</name>
    <dbReference type="NCBI Taxonomy" id="332977"/>
    <lineage>
        <taxon>Bacteria</taxon>
        <taxon>Pseudomonadati</taxon>
        <taxon>Bacteroidota</taxon>
        <taxon>Sphingobacteriia</taxon>
        <taxon>Sphingobacteriales</taxon>
        <taxon>Sphingobacteriaceae</taxon>
        <taxon>Parapedobacter</taxon>
    </lineage>
</organism>
<dbReference type="RefSeq" id="WP_090608838.1">
    <property type="nucleotide sequence ID" value="NZ_FNZR01000012.1"/>
</dbReference>
<name>A0A1H7TRN4_9SPHI</name>